<dbReference type="Gene3D" id="3.40.605.10">
    <property type="entry name" value="Aldehyde Dehydrogenase, Chain A, domain 1"/>
    <property type="match status" value="1"/>
</dbReference>
<dbReference type="EMBL" id="AP018553">
    <property type="protein sequence ID" value="BBD73805.1"/>
    <property type="molecule type" value="Genomic_DNA"/>
</dbReference>
<gene>
    <name evidence="5" type="ORF">GCM10007116_20570</name>
    <name evidence="4" type="ORF">HS1genome_2194</name>
</gene>
<evidence type="ECO:0000313" key="5">
    <source>
        <dbReference type="EMBL" id="GGU03605.1"/>
    </source>
</evidence>
<reference evidence="5" key="1">
    <citation type="journal article" date="2014" name="Int. J. Syst. Evol. Microbiol.">
        <title>Complete genome sequence of Corynebacterium casei LMG S-19264T (=DSM 44701T), isolated from a smear-ripened cheese.</title>
        <authorList>
            <consortium name="US DOE Joint Genome Institute (JGI-PGF)"/>
            <person name="Walter F."/>
            <person name="Albersmeier A."/>
            <person name="Kalinowski J."/>
            <person name="Ruckert C."/>
        </authorList>
    </citation>
    <scope>NUCLEOTIDE SEQUENCE</scope>
    <source>
        <strain evidence="5">JCM 31740</strain>
    </source>
</reference>
<proteinExistence type="predicted"/>
<dbReference type="PROSITE" id="PS00070">
    <property type="entry name" value="ALDEHYDE_DEHYDR_CYS"/>
    <property type="match status" value="1"/>
</dbReference>
<evidence type="ECO:0000256" key="2">
    <source>
        <dbReference type="SAM" id="Coils"/>
    </source>
</evidence>
<reference evidence="4" key="3">
    <citation type="journal article" date="2019" name="BMC Res. Notes">
        <title>Complete genome sequence of the Sulfodiicoccus acidiphilus strain HS-1T, the first crenarchaeon that lacks polB3, isolated from an acidic hot spring in Ohwaku-dani, Hakone, Japan.</title>
        <authorList>
            <person name="Sakai H.D."/>
            <person name="Kurosawa N."/>
        </authorList>
    </citation>
    <scope>NUCLEOTIDE SEQUENCE</scope>
    <source>
        <strain evidence="4">HS-1</strain>
    </source>
</reference>
<dbReference type="Pfam" id="PF00171">
    <property type="entry name" value="Aldedh"/>
    <property type="match status" value="1"/>
</dbReference>
<dbReference type="InterPro" id="IPR016163">
    <property type="entry name" value="Ald_DH_C"/>
</dbReference>
<keyword evidence="6" id="KW-1185">Reference proteome</keyword>
<dbReference type="Proteomes" id="UP000616143">
    <property type="component" value="Unassembled WGS sequence"/>
</dbReference>
<organism evidence="4 6">
    <name type="scientific">Sulfodiicoccus acidiphilus</name>
    <dbReference type="NCBI Taxonomy" id="1670455"/>
    <lineage>
        <taxon>Archaea</taxon>
        <taxon>Thermoproteota</taxon>
        <taxon>Thermoprotei</taxon>
        <taxon>Sulfolobales</taxon>
        <taxon>Sulfolobaceae</taxon>
        <taxon>Sulfodiicoccus</taxon>
    </lineage>
</organism>
<accession>A0A348B6K3</accession>
<dbReference type="Gene3D" id="3.40.309.10">
    <property type="entry name" value="Aldehyde Dehydrogenase, Chain A, domain 2"/>
    <property type="match status" value="1"/>
</dbReference>
<keyword evidence="2" id="KW-0175">Coiled coil</keyword>
<evidence type="ECO:0000313" key="6">
    <source>
        <dbReference type="Proteomes" id="UP000276741"/>
    </source>
</evidence>
<dbReference type="PANTHER" id="PTHR43217:SF1">
    <property type="entry name" value="SUCCINATE SEMIALDEHYDE DEHYDROGENASE [NAD(P)+] SAD"/>
    <property type="match status" value="1"/>
</dbReference>
<feature type="coiled-coil region" evidence="2">
    <location>
        <begin position="22"/>
        <end position="70"/>
    </location>
</feature>
<dbReference type="InterPro" id="IPR016160">
    <property type="entry name" value="Ald_DH_CS_CYS"/>
</dbReference>
<dbReference type="InterPro" id="IPR016161">
    <property type="entry name" value="Ald_DH/histidinol_DH"/>
</dbReference>
<dbReference type="RefSeq" id="WP_126451064.1">
    <property type="nucleotide sequence ID" value="NZ_AP018553.1"/>
</dbReference>
<dbReference type="KEGG" id="sacd:HS1genome_2194"/>
<sequence>MAIKTINPYTGEILGEYQEDSLASATAKIDEVRRAQREWRKDVGARLEVLREVRKRLEAREKEVARLMTMEMGKPISQSLSEVKKDLWLMDYMIENVESMLAPEHVKTEAFRSYVRFDPLGVVLLVMPWNFPTWQVMRAAVPALLAGNGVVLKHASIVTGTSLFLQEIFDLPVFRSLVMRGGNVEPLIEKVDGVSFTGSTPVGAKIGEIAGRHVKKVVLELGGSDPFIVLPSADLESTVRNAVFARLQNNGQSCIASKRFIVHSDVYEEFREMLLDQFREVKSGDPLREDTFLGPLSSSEQYDTVRGQVDRLRKVGKVVEAQDLRMRNFVPPTVVESASPFNEEVFGPVALLKEFRRNEEAVELANDTPFGLGASIWGDPEEAERLIPDIEAGMVFVNKVVASDPRLPFGGVKKSGVGRELSRFGLLEFTNVKSVWVQPKAN</sequence>
<dbReference type="GeneID" id="38667651"/>
<dbReference type="PANTHER" id="PTHR43217">
    <property type="entry name" value="SUCCINATE SEMIALDEHYDE DEHYDROGENASE [NAD(P)+] SAD"/>
    <property type="match status" value="1"/>
</dbReference>
<evidence type="ECO:0000256" key="1">
    <source>
        <dbReference type="ARBA" id="ARBA00023002"/>
    </source>
</evidence>
<keyword evidence="1 4" id="KW-0560">Oxidoreductase</keyword>
<reference evidence="5" key="4">
    <citation type="submission" date="2020-09" db="EMBL/GenBank/DDBJ databases">
        <authorList>
            <person name="Sun Q."/>
            <person name="Ohkuma M."/>
        </authorList>
    </citation>
    <scope>NUCLEOTIDE SEQUENCE</scope>
    <source>
        <strain evidence="5">JCM 31740</strain>
    </source>
</reference>
<dbReference type="InterPro" id="IPR016162">
    <property type="entry name" value="Ald_DH_N"/>
</dbReference>
<dbReference type="OrthoDB" id="6342at2157"/>
<dbReference type="SUPFAM" id="SSF53720">
    <property type="entry name" value="ALDH-like"/>
    <property type="match status" value="1"/>
</dbReference>
<dbReference type="Proteomes" id="UP000276741">
    <property type="component" value="Chromosome"/>
</dbReference>
<evidence type="ECO:0000259" key="3">
    <source>
        <dbReference type="Pfam" id="PF00171"/>
    </source>
</evidence>
<dbReference type="InterPro" id="IPR015590">
    <property type="entry name" value="Aldehyde_DH_dom"/>
</dbReference>
<evidence type="ECO:0000313" key="4">
    <source>
        <dbReference type="EMBL" id="BBD73805.1"/>
    </source>
</evidence>
<dbReference type="AlphaFoldDB" id="A0A348B6K3"/>
<dbReference type="EC" id="1.2.1.16" evidence="4"/>
<reference evidence="6" key="2">
    <citation type="submission" date="2018-04" db="EMBL/GenBank/DDBJ databases">
        <title>Complete genome sequence of Sulfodiicoccus acidiphilus strain HS-1.</title>
        <authorList>
            <person name="Sakai H.D."/>
            <person name="Kurosawa N."/>
        </authorList>
    </citation>
    <scope>NUCLEOTIDE SEQUENCE [LARGE SCALE GENOMIC DNA]</scope>
    <source>
        <strain evidence="6">HS-1</strain>
    </source>
</reference>
<feature type="domain" description="Aldehyde dehydrogenase" evidence="3">
    <location>
        <begin position="3"/>
        <end position="435"/>
    </location>
</feature>
<dbReference type="InterPro" id="IPR047110">
    <property type="entry name" value="GABD/Sad-like"/>
</dbReference>
<dbReference type="EMBL" id="BMQS01000026">
    <property type="protein sequence ID" value="GGU03605.1"/>
    <property type="molecule type" value="Genomic_DNA"/>
</dbReference>
<protein>
    <submittedName>
        <fullName evidence="4">Succinate-semialdehyde dehydrogenase</fullName>
        <ecNumber evidence="4">1.2.1.16</ecNumber>
    </submittedName>
</protein>
<name>A0A348B6K3_9CREN</name>
<dbReference type="GO" id="GO:0004777">
    <property type="term" value="F:succinate-semialdehyde dehydrogenase (NAD+) activity"/>
    <property type="evidence" value="ECO:0007669"/>
    <property type="project" value="TreeGrafter"/>
</dbReference>